<feature type="active site" description="Proton donor/acceptor" evidence="13">
    <location>
        <position position="194"/>
    </location>
</feature>
<feature type="signal peptide" evidence="15">
    <location>
        <begin position="1"/>
        <end position="17"/>
    </location>
</feature>
<dbReference type="STRING" id="112498.A0A2D3UTS6"/>
<evidence type="ECO:0000256" key="5">
    <source>
        <dbReference type="ARBA" id="ARBA00022525"/>
    </source>
</evidence>
<feature type="chain" id="PRO_5013944729" description="Cutinase" evidence="15">
    <location>
        <begin position="18"/>
        <end position="217"/>
    </location>
</feature>
<keyword evidence="6 15" id="KW-0732">Signal</keyword>
<evidence type="ECO:0000256" key="7">
    <source>
        <dbReference type="ARBA" id="ARBA00022801"/>
    </source>
</evidence>
<evidence type="ECO:0000256" key="1">
    <source>
        <dbReference type="ARBA" id="ARBA00004613"/>
    </source>
</evidence>
<dbReference type="EMBL" id="FJUY01000002">
    <property type="protein sequence ID" value="CZT16260.1"/>
    <property type="molecule type" value="Genomic_DNA"/>
</dbReference>
<sequence>MHFSSLLTMGFGFYAMASPVEKRAGIRENDLIDGDCRDVTFLMARGSGEGGNMGLTVGPPTCEGLKETLGDDKVACQGIGNGYTASVVDNISTIGTSRAGLAEGTKMVQLASTQCPDTQIVVAGYSQGAALIAGVLSSLDSTLQAKVKGAVLYGYTKNQQNDGTIPDYPPAQTKVFCARTDGVCFGALLVTAGHLGYTRDVDEAVEFLAGTLQTTAA</sequence>
<evidence type="ECO:0000256" key="6">
    <source>
        <dbReference type="ARBA" id="ARBA00022729"/>
    </source>
</evidence>
<feature type="disulfide bond" evidence="14">
    <location>
        <begin position="36"/>
        <end position="115"/>
    </location>
</feature>
<keyword evidence="4" id="KW-0719">Serine esterase</keyword>
<dbReference type="InterPro" id="IPR011150">
    <property type="entry name" value="Cutinase_monf"/>
</dbReference>
<feature type="active site" description="Nucleophile" evidence="13">
    <location>
        <position position="126"/>
    </location>
</feature>
<dbReference type="PANTHER" id="PTHR48250">
    <property type="entry name" value="CUTINASE 2-RELATED"/>
    <property type="match status" value="1"/>
</dbReference>
<dbReference type="InterPro" id="IPR029058">
    <property type="entry name" value="AB_hydrolase_fold"/>
</dbReference>
<keyword evidence="5" id="KW-0964">Secreted</keyword>
<comment type="subcellular location">
    <subcellularLocation>
        <location evidence="1">Secreted</location>
    </subcellularLocation>
</comment>
<dbReference type="GeneID" id="35597324"/>
<feature type="active site" evidence="13">
    <location>
        <position position="181"/>
    </location>
</feature>
<gene>
    <name evidence="16" type="ORF">RCC_02102</name>
</gene>
<evidence type="ECO:0000256" key="3">
    <source>
        <dbReference type="ARBA" id="ARBA00013095"/>
    </source>
</evidence>
<protein>
    <recommendedName>
        <fullName evidence="11">Cutinase</fullName>
        <ecNumber evidence="3">3.1.1.74</ecNumber>
    </recommendedName>
    <alternativeName>
        <fullName evidence="12">Cutin hydrolase</fullName>
    </alternativeName>
</protein>
<evidence type="ECO:0000256" key="14">
    <source>
        <dbReference type="PIRSR" id="PIRSR611150-2"/>
    </source>
</evidence>
<name>A0A2D3UTS6_9PEZI</name>
<comment type="catalytic activity">
    <reaction evidence="9">
        <text>cutin + H2O = cutin monomers.</text>
        <dbReference type="EC" id="3.1.1.74"/>
    </reaction>
</comment>
<dbReference type="GO" id="GO:0016052">
    <property type="term" value="P:carbohydrate catabolic process"/>
    <property type="evidence" value="ECO:0007669"/>
    <property type="project" value="TreeGrafter"/>
</dbReference>
<evidence type="ECO:0000256" key="10">
    <source>
        <dbReference type="ARBA" id="ARBA00057514"/>
    </source>
</evidence>
<evidence type="ECO:0000313" key="16">
    <source>
        <dbReference type="EMBL" id="CZT16260.1"/>
    </source>
</evidence>
<dbReference type="GO" id="GO:0050525">
    <property type="term" value="F:cutinase activity"/>
    <property type="evidence" value="ECO:0007669"/>
    <property type="project" value="UniProtKB-EC"/>
</dbReference>
<dbReference type="AlphaFoldDB" id="A0A2D3UTS6"/>
<dbReference type="SMART" id="SM01110">
    <property type="entry name" value="Cutinase"/>
    <property type="match status" value="1"/>
</dbReference>
<dbReference type="PANTHER" id="PTHR48250:SF3">
    <property type="entry name" value="CUTINASE 1-RELATED"/>
    <property type="match status" value="1"/>
</dbReference>
<keyword evidence="17" id="KW-1185">Reference proteome</keyword>
<dbReference type="RefSeq" id="XP_023623153.1">
    <property type="nucleotide sequence ID" value="XM_023767385.1"/>
</dbReference>
<dbReference type="InterPro" id="IPR000675">
    <property type="entry name" value="Cutinase/axe"/>
</dbReference>
<evidence type="ECO:0000256" key="15">
    <source>
        <dbReference type="SAM" id="SignalP"/>
    </source>
</evidence>
<comment type="function">
    <text evidence="10">Catalyzes the hydrolysis of complex carboxylic polyesters found in the cell wall of plants. Degrades cutin, a macromolecule that forms the structure of the plant cuticle. Allows pathogenic fungi to penetrate through the cuticular barrier into the host plant during the initial stage of fungal infection.</text>
</comment>
<dbReference type="PRINTS" id="PR00129">
    <property type="entry name" value="CUTINASE"/>
</dbReference>
<evidence type="ECO:0000256" key="4">
    <source>
        <dbReference type="ARBA" id="ARBA00022487"/>
    </source>
</evidence>
<reference evidence="16 17" key="1">
    <citation type="submission" date="2016-03" db="EMBL/GenBank/DDBJ databases">
        <authorList>
            <person name="Ploux O."/>
        </authorList>
    </citation>
    <scope>NUCLEOTIDE SEQUENCE [LARGE SCALE GENOMIC DNA]</scope>
    <source>
        <strain evidence="16 17">URUG2</strain>
    </source>
</reference>
<organism evidence="16 17">
    <name type="scientific">Ramularia collo-cygni</name>
    <dbReference type="NCBI Taxonomy" id="112498"/>
    <lineage>
        <taxon>Eukaryota</taxon>
        <taxon>Fungi</taxon>
        <taxon>Dikarya</taxon>
        <taxon>Ascomycota</taxon>
        <taxon>Pezizomycotina</taxon>
        <taxon>Dothideomycetes</taxon>
        <taxon>Dothideomycetidae</taxon>
        <taxon>Mycosphaerellales</taxon>
        <taxon>Mycosphaerellaceae</taxon>
        <taxon>Ramularia</taxon>
    </lineage>
</organism>
<dbReference type="EC" id="3.1.1.74" evidence="3"/>
<evidence type="ECO:0000256" key="12">
    <source>
        <dbReference type="ARBA" id="ARBA00080724"/>
    </source>
</evidence>
<dbReference type="GO" id="GO:0005576">
    <property type="term" value="C:extracellular region"/>
    <property type="evidence" value="ECO:0007669"/>
    <property type="project" value="UniProtKB-SubCell"/>
</dbReference>
<comment type="similarity">
    <text evidence="2">Belongs to the cutinase family.</text>
</comment>
<proteinExistence type="inferred from homology"/>
<keyword evidence="8 14" id="KW-1015">Disulfide bond</keyword>
<accession>A0A2D3UTS6</accession>
<dbReference type="FunFam" id="3.40.50.1820:FF:000235">
    <property type="entry name" value="Cutinase 1"/>
    <property type="match status" value="1"/>
</dbReference>
<evidence type="ECO:0000256" key="13">
    <source>
        <dbReference type="PIRSR" id="PIRSR611150-1"/>
    </source>
</evidence>
<dbReference type="Pfam" id="PF01083">
    <property type="entry name" value="Cutinase"/>
    <property type="match status" value="1"/>
</dbReference>
<dbReference type="Gene3D" id="3.40.50.1820">
    <property type="entry name" value="alpha/beta hydrolase"/>
    <property type="match status" value="1"/>
</dbReference>
<evidence type="ECO:0000313" key="17">
    <source>
        <dbReference type="Proteomes" id="UP000225277"/>
    </source>
</evidence>
<feature type="disulfide bond" evidence="14">
    <location>
        <begin position="177"/>
        <end position="184"/>
    </location>
</feature>
<evidence type="ECO:0000256" key="2">
    <source>
        <dbReference type="ARBA" id="ARBA00007534"/>
    </source>
</evidence>
<evidence type="ECO:0000256" key="8">
    <source>
        <dbReference type="ARBA" id="ARBA00023157"/>
    </source>
</evidence>
<dbReference type="Proteomes" id="UP000225277">
    <property type="component" value="Unassembled WGS sequence"/>
</dbReference>
<dbReference type="SUPFAM" id="SSF53474">
    <property type="entry name" value="alpha/beta-Hydrolases"/>
    <property type="match status" value="1"/>
</dbReference>
<evidence type="ECO:0000256" key="9">
    <source>
        <dbReference type="ARBA" id="ARBA00034045"/>
    </source>
</evidence>
<keyword evidence="7" id="KW-0378">Hydrolase</keyword>
<evidence type="ECO:0000256" key="11">
    <source>
        <dbReference type="ARBA" id="ARBA00074522"/>
    </source>
</evidence>
<dbReference type="OrthoDB" id="3225429at2759"/>